<dbReference type="InterPro" id="IPR046796">
    <property type="entry name" value="Transposase_32_dom"/>
</dbReference>
<keyword evidence="4" id="KW-1185">Reference proteome</keyword>
<dbReference type="Gene3D" id="2.40.70.10">
    <property type="entry name" value="Acid Proteases"/>
    <property type="match status" value="1"/>
</dbReference>
<accession>A0ABR2EJX9</accession>
<dbReference type="EMBL" id="JBBPBM010000012">
    <property type="protein sequence ID" value="KAK8562302.1"/>
    <property type="molecule type" value="Genomic_DNA"/>
</dbReference>
<dbReference type="InterPro" id="IPR021109">
    <property type="entry name" value="Peptidase_aspartic_dom_sf"/>
</dbReference>
<dbReference type="PANTHER" id="PTHR33067">
    <property type="entry name" value="RNA-DIRECTED DNA POLYMERASE-RELATED"/>
    <property type="match status" value="1"/>
</dbReference>
<dbReference type="Proteomes" id="UP001472677">
    <property type="component" value="Unassembled WGS sequence"/>
</dbReference>
<feature type="region of interest" description="Disordered" evidence="1">
    <location>
        <begin position="389"/>
        <end position="457"/>
    </location>
</feature>
<evidence type="ECO:0000259" key="2">
    <source>
        <dbReference type="Pfam" id="PF20167"/>
    </source>
</evidence>
<dbReference type="CDD" id="cd00303">
    <property type="entry name" value="retropepsin_like"/>
    <property type="match status" value="1"/>
</dbReference>
<evidence type="ECO:0000313" key="4">
    <source>
        <dbReference type="Proteomes" id="UP001472677"/>
    </source>
</evidence>
<feature type="compositionally biased region" description="Polar residues" evidence="1">
    <location>
        <begin position="413"/>
        <end position="423"/>
    </location>
</feature>
<dbReference type="Pfam" id="PF20167">
    <property type="entry name" value="Transposase_32"/>
    <property type="match status" value="1"/>
</dbReference>
<sequence>MRIREFETTAAIEACLAMMHNKVPTKKTVPRSFTIPCSIGNNYSTKALCDPGASINLIPKSIFQKLGIGEAKPTTVMLNSWQSILRQKRVCHFLGTRQIINAVRLHFDTTYPLYKPLPSLSLFTLLLPPSSTCSFSSTFSQTHSHFSEMVGEFSARFADAAADERYAHIVILKNIWEEQRFKQPARANINYVREFYAHNASRDKEKVHVQGRMVLTDTDTINKILDLPESQPNIYDHINALEDIDFNTIKDVTCQPGTKWNTTGRNPGAISRPNLLSEAKLCNTIVKRNLMPTSHNQMVDHKRLVIIHSPIFSNKFNVEEVIARELFEACKNNKGILAFPCLISALYRQHGVPTYNNNQYTDFLTGWDRKHYLKKMDVADAIPIKVAMPTPAPAVNPETPADSDPTTPPTEPQRSPSIASADQGSFAATPTPTPPKPQADPQPSPAHSTEVPPLYIM</sequence>
<reference evidence="3 4" key="1">
    <citation type="journal article" date="2024" name="G3 (Bethesda)">
        <title>Genome assembly of Hibiscus sabdariffa L. provides insights into metabolisms of medicinal natural products.</title>
        <authorList>
            <person name="Kim T."/>
        </authorList>
    </citation>
    <scope>NUCLEOTIDE SEQUENCE [LARGE SCALE GENOMIC DNA]</scope>
    <source>
        <strain evidence="3">TK-2024</strain>
        <tissue evidence="3">Old leaves</tissue>
    </source>
</reference>
<proteinExistence type="predicted"/>
<organism evidence="3 4">
    <name type="scientific">Hibiscus sabdariffa</name>
    <name type="common">roselle</name>
    <dbReference type="NCBI Taxonomy" id="183260"/>
    <lineage>
        <taxon>Eukaryota</taxon>
        <taxon>Viridiplantae</taxon>
        <taxon>Streptophyta</taxon>
        <taxon>Embryophyta</taxon>
        <taxon>Tracheophyta</taxon>
        <taxon>Spermatophyta</taxon>
        <taxon>Magnoliopsida</taxon>
        <taxon>eudicotyledons</taxon>
        <taxon>Gunneridae</taxon>
        <taxon>Pentapetalae</taxon>
        <taxon>rosids</taxon>
        <taxon>malvids</taxon>
        <taxon>Malvales</taxon>
        <taxon>Malvaceae</taxon>
        <taxon>Malvoideae</taxon>
        <taxon>Hibiscus</taxon>
    </lineage>
</organism>
<feature type="compositionally biased region" description="Pro residues" evidence="1">
    <location>
        <begin position="431"/>
        <end position="444"/>
    </location>
</feature>
<dbReference type="PANTHER" id="PTHR33067:SF32">
    <property type="entry name" value="ASPARTIC PEPTIDASE DDI1-TYPE DOMAIN-CONTAINING PROTEIN"/>
    <property type="match status" value="1"/>
</dbReference>
<evidence type="ECO:0000256" key="1">
    <source>
        <dbReference type="SAM" id="MobiDB-lite"/>
    </source>
</evidence>
<evidence type="ECO:0000313" key="3">
    <source>
        <dbReference type="EMBL" id="KAK8562302.1"/>
    </source>
</evidence>
<feature type="domain" description="Putative plant transposon protein" evidence="2">
    <location>
        <begin position="178"/>
        <end position="353"/>
    </location>
</feature>
<protein>
    <recommendedName>
        <fullName evidence="2">Putative plant transposon protein domain-containing protein</fullName>
    </recommendedName>
</protein>
<gene>
    <name evidence="3" type="ORF">V6N12_010386</name>
</gene>
<comment type="caution">
    <text evidence="3">The sequence shown here is derived from an EMBL/GenBank/DDBJ whole genome shotgun (WGS) entry which is preliminary data.</text>
</comment>
<name>A0ABR2EJX9_9ROSI</name>